<evidence type="ECO:0000313" key="2">
    <source>
        <dbReference type="Proteomes" id="UP001497045"/>
    </source>
</evidence>
<name>A0ABU9IDY8_9SPHN</name>
<accession>A0ABU9IDY8</accession>
<protein>
    <submittedName>
        <fullName evidence="1">Uncharacterized protein</fullName>
    </submittedName>
</protein>
<gene>
    <name evidence="1" type="ORF">AAEO60_08085</name>
</gene>
<proteinExistence type="predicted"/>
<comment type="caution">
    <text evidence="1">The sequence shown here is derived from an EMBL/GenBank/DDBJ whole genome shotgun (WGS) entry which is preliminary data.</text>
</comment>
<organism evidence="1 2">
    <name type="scientific">Aurantiacibacter gilvus</name>
    <dbReference type="NCBI Taxonomy" id="3139141"/>
    <lineage>
        <taxon>Bacteria</taxon>
        <taxon>Pseudomonadati</taxon>
        <taxon>Pseudomonadota</taxon>
        <taxon>Alphaproteobacteria</taxon>
        <taxon>Sphingomonadales</taxon>
        <taxon>Erythrobacteraceae</taxon>
        <taxon>Aurantiacibacter</taxon>
    </lineage>
</organism>
<evidence type="ECO:0000313" key="1">
    <source>
        <dbReference type="EMBL" id="MEL1250626.1"/>
    </source>
</evidence>
<keyword evidence="2" id="KW-1185">Reference proteome</keyword>
<dbReference type="RefSeq" id="WP_341673141.1">
    <property type="nucleotide sequence ID" value="NZ_JBBYHV010000001.1"/>
</dbReference>
<dbReference type="EMBL" id="JBBYHV010000001">
    <property type="protein sequence ID" value="MEL1250626.1"/>
    <property type="molecule type" value="Genomic_DNA"/>
</dbReference>
<sequence>MIALTAVNPICAAAQDIDPIELPSEAEVRAYLEAKASEWEPIYQPELGLQGQTGQLILIDNIHCYQWLDLVECSASMGYRFDNERVVLRERQFTFRRNEVGELQSVIVLVHERRRAVRDLTPVVTIPEATVPPDFGLQLPDER</sequence>
<reference evidence="1 2" key="1">
    <citation type="submission" date="2024-04" db="EMBL/GenBank/DDBJ databases">
        <title>Aurantiacibacter sp. DGU6 16S ribosomal RNA gene Genome sequencing and assembly.</title>
        <authorList>
            <person name="Park S."/>
        </authorList>
    </citation>
    <scope>NUCLEOTIDE SEQUENCE [LARGE SCALE GENOMIC DNA]</scope>
    <source>
        <strain evidence="1 2">DGU6</strain>
    </source>
</reference>
<dbReference type="Proteomes" id="UP001497045">
    <property type="component" value="Unassembled WGS sequence"/>
</dbReference>